<feature type="transmembrane region" description="Helical" evidence="9">
    <location>
        <begin position="153"/>
        <end position="175"/>
    </location>
</feature>
<comment type="subcellular location">
    <subcellularLocation>
        <location evidence="1">Cell inner membrane</location>
        <topology evidence="1">Multi-pass membrane protein</topology>
    </subcellularLocation>
</comment>
<evidence type="ECO:0000313" key="11">
    <source>
        <dbReference type="Proteomes" id="UP000786183"/>
    </source>
</evidence>
<evidence type="ECO:0000256" key="7">
    <source>
        <dbReference type="ARBA" id="ARBA00023136"/>
    </source>
</evidence>
<keyword evidence="6 9" id="KW-1133">Transmembrane helix</keyword>
<sequence>MDKLLNSTFYKKYLSSFYNNSAAVMILSLFCVLYFAIFGGVFAVTGEFTRIGGEILELFGMDLSSYSYYQKQNLNGTILTRVDGVMIIGMCFGCLMAAAFSNKIAFRKIASKTRFFQALIGGILAGFGARLAWGCNLANFFTGLPYFSLHTWVFAIFMCLGVYAAILLVKLPIFAPKAKMIKVSSASLKIDENRQKKSFIFACILSFIFALVFILFLIFAVKVNLAIALLFGAIFGWLIQKGQICFTSCFRDLFLFKRANFAIALFFSMFIASFFVYALLNNGLNAKVLEISIGLCVGAFLFGFGIVFAGGCECGFFYRMLEGQSHFFVVGVGNILGTMLIALNYDKLPKWFLNGEKIKLSGASSLLIESALFLISICLIYLYSRRKNV</sequence>
<keyword evidence="7 9" id="KW-0472">Membrane</keyword>
<evidence type="ECO:0000256" key="5">
    <source>
        <dbReference type="ARBA" id="ARBA00022692"/>
    </source>
</evidence>
<comment type="similarity">
    <text evidence="8">Belongs to the TsuA/YedE (TC 9.B.102) family.</text>
</comment>
<feature type="transmembrane region" description="Helical" evidence="9">
    <location>
        <begin position="114"/>
        <end position="133"/>
    </location>
</feature>
<name>A0ABS7WTT9_9BACT</name>
<evidence type="ECO:0000256" key="3">
    <source>
        <dbReference type="ARBA" id="ARBA00022475"/>
    </source>
</evidence>
<proteinExistence type="inferred from homology"/>
<feature type="transmembrane region" description="Helical" evidence="9">
    <location>
        <begin position="21"/>
        <end position="44"/>
    </location>
</feature>
<gene>
    <name evidence="10" type="primary">yedE</name>
    <name evidence="10" type="ORF">AVCANL283_04400</name>
</gene>
<feature type="transmembrane region" description="Helical" evidence="9">
    <location>
        <begin position="325"/>
        <end position="343"/>
    </location>
</feature>
<evidence type="ECO:0000256" key="4">
    <source>
        <dbReference type="ARBA" id="ARBA00022519"/>
    </source>
</evidence>
<dbReference type="RefSeq" id="WP_224325318.1">
    <property type="nucleotide sequence ID" value="NZ_JACGBB010000007.1"/>
</dbReference>
<protein>
    <submittedName>
        <fullName evidence="10">Selenium metabolism membrane protein YedE/FdhT</fullName>
    </submittedName>
</protein>
<evidence type="ECO:0000313" key="10">
    <source>
        <dbReference type="EMBL" id="MBZ7987350.1"/>
    </source>
</evidence>
<dbReference type="NCBIfam" id="NF033796">
    <property type="entry name" value="selen_YedE_FdhT"/>
    <property type="match status" value="1"/>
</dbReference>
<feature type="transmembrane region" description="Helical" evidence="9">
    <location>
        <begin position="363"/>
        <end position="383"/>
    </location>
</feature>
<dbReference type="InterPro" id="IPR047732">
    <property type="entry name" value="YedE-like"/>
</dbReference>
<evidence type="ECO:0000256" key="6">
    <source>
        <dbReference type="ARBA" id="ARBA00022989"/>
    </source>
</evidence>
<dbReference type="InterPro" id="IPR007272">
    <property type="entry name" value="Sulf_transp_TsuA/YedE"/>
</dbReference>
<dbReference type="PANTHER" id="PTHR30574:SF1">
    <property type="entry name" value="SULPHUR TRANSPORT DOMAIN-CONTAINING PROTEIN"/>
    <property type="match status" value="1"/>
</dbReference>
<feature type="transmembrane region" description="Helical" evidence="9">
    <location>
        <begin position="225"/>
        <end position="240"/>
    </location>
</feature>
<feature type="transmembrane region" description="Helical" evidence="9">
    <location>
        <begin position="199"/>
        <end position="219"/>
    </location>
</feature>
<feature type="transmembrane region" description="Helical" evidence="9">
    <location>
        <begin position="292"/>
        <end position="318"/>
    </location>
</feature>
<evidence type="ECO:0000256" key="8">
    <source>
        <dbReference type="ARBA" id="ARBA00035655"/>
    </source>
</evidence>
<keyword evidence="3" id="KW-1003">Cell membrane</keyword>
<dbReference type="Pfam" id="PF04143">
    <property type="entry name" value="Sulf_transp"/>
    <property type="match status" value="2"/>
</dbReference>
<comment type="caution">
    <text evidence="10">The sequence shown here is derived from an EMBL/GenBank/DDBJ whole genome shotgun (WGS) entry which is preliminary data.</text>
</comment>
<keyword evidence="5 9" id="KW-0812">Transmembrane</keyword>
<evidence type="ECO:0000256" key="1">
    <source>
        <dbReference type="ARBA" id="ARBA00004429"/>
    </source>
</evidence>
<feature type="transmembrane region" description="Helical" evidence="9">
    <location>
        <begin position="261"/>
        <end position="280"/>
    </location>
</feature>
<keyword evidence="2" id="KW-0813">Transport</keyword>
<evidence type="ECO:0000256" key="2">
    <source>
        <dbReference type="ARBA" id="ARBA00022448"/>
    </source>
</evidence>
<keyword evidence="11" id="KW-1185">Reference proteome</keyword>
<keyword evidence="4" id="KW-0997">Cell inner membrane</keyword>
<dbReference type="PANTHER" id="PTHR30574">
    <property type="entry name" value="INNER MEMBRANE PROTEIN YEDE"/>
    <property type="match status" value="1"/>
</dbReference>
<dbReference type="Proteomes" id="UP000786183">
    <property type="component" value="Unassembled WGS sequence"/>
</dbReference>
<dbReference type="EMBL" id="JACGBB010000007">
    <property type="protein sequence ID" value="MBZ7987350.1"/>
    <property type="molecule type" value="Genomic_DNA"/>
</dbReference>
<organism evidence="10 11">
    <name type="scientific">Campylobacter canadensis</name>
    <dbReference type="NCBI Taxonomy" id="449520"/>
    <lineage>
        <taxon>Bacteria</taxon>
        <taxon>Pseudomonadati</taxon>
        <taxon>Campylobacterota</taxon>
        <taxon>Epsilonproteobacteria</taxon>
        <taxon>Campylobacterales</taxon>
        <taxon>Campylobacteraceae</taxon>
        <taxon>Campylobacter</taxon>
    </lineage>
</organism>
<reference evidence="10 11" key="1">
    <citation type="submission" date="2020-07" db="EMBL/GenBank/DDBJ databases">
        <title>Transfer of Campylobacter canadensis to the novel genus Avispirillum gen. nov., that also includes two novel species recovered from migratory waterfowl: Avispirillum anseris sp. nov. and Avispirillum brantae sp. nov.</title>
        <authorList>
            <person name="Miller W.G."/>
            <person name="Chapman M.H."/>
            <person name="Yee E."/>
            <person name="Inglis G.D."/>
        </authorList>
    </citation>
    <scope>NUCLEOTIDE SEQUENCE [LARGE SCALE GENOMIC DNA]</scope>
    <source>
        <strain evidence="10 11">L283</strain>
    </source>
</reference>
<feature type="transmembrane region" description="Helical" evidence="9">
    <location>
        <begin position="84"/>
        <end position="102"/>
    </location>
</feature>
<evidence type="ECO:0000256" key="9">
    <source>
        <dbReference type="SAM" id="Phobius"/>
    </source>
</evidence>
<accession>A0ABS7WTT9</accession>